<feature type="transmembrane region" description="Helical" evidence="6">
    <location>
        <begin position="159"/>
        <end position="180"/>
    </location>
</feature>
<feature type="transmembrane region" description="Helical" evidence="6">
    <location>
        <begin position="43"/>
        <end position="63"/>
    </location>
</feature>
<dbReference type="Gene3D" id="1.20.1250.20">
    <property type="entry name" value="MFS general substrate transporter like domains"/>
    <property type="match status" value="1"/>
</dbReference>
<feature type="transmembrane region" description="Helical" evidence="6">
    <location>
        <begin position="99"/>
        <end position="121"/>
    </location>
</feature>
<dbReference type="Pfam" id="PF07690">
    <property type="entry name" value="MFS_1"/>
    <property type="match status" value="1"/>
</dbReference>
<dbReference type="InterPro" id="IPR020846">
    <property type="entry name" value="MFS_dom"/>
</dbReference>
<keyword evidence="4 6" id="KW-1133">Transmembrane helix</keyword>
<dbReference type="InterPro" id="IPR036259">
    <property type="entry name" value="MFS_trans_sf"/>
</dbReference>
<dbReference type="EMBL" id="BJYU01000004">
    <property type="protein sequence ID" value="GEO12902.1"/>
    <property type="molecule type" value="Genomic_DNA"/>
</dbReference>
<dbReference type="CDD" id="cd17324">
    <property type="entry name" value="MFS_NepI_like"/>
    <property type="match status" value="1"/>
</dbReference>
<evidence type="ECO:0000256" key="5">
    <source>
        <dbReference type="ARBA" id="ARBA00023136"/>
    </source>
</evidence>
<dbReference type="OrthoDB" id="9810111at2"/>
<dbReference type="PANTHER" id="PTHR43124">
    <property type="entry name" value="PURINE EFFLUX PUMP PBUE"/>
    <property type="match status" value="1"/>
</dbReference>
<feature type="domain" description="Major facilitator superfamily (MFS) profile" evidence="7">
    <location>
        <begin position="4"/>
        <end position="385"/>
    </location>
</feature>
<evidence type="ECO:0000313" key="9">
    <source>
        <dbReference type="Proteomes" id="UP000321085"/>
    </source>
</evidence>
<dbReference type="Proteomes" id="UP000321085">
    <property type="component" value="Unassembled WGS sequence"/>
</dbReference>
<feature type="transmembrane region" description="Helical" evidence="6">
    <location>
        <begin position="201"/>
        <end position="223"/>
    </location>
</feature>
<dbReference type="RefSeq" id="WP_114185191.1">
    <property type="nucleotide sequence ID" value="NZ_BJYU01000004.1"/>
</dbReference>
<feature type="transmembrane region" description="Helical" evidence="6">
    <location>
        <begin position="292"/>
        <end position="313"/>
    </location>
</feature>
<evidence type="ECO:0000259" key="7">
    <source>
        <dbReference type="PROSITE" id="PS50850"/>
    </source>
</evidence>
<keyword evidence="5 6" id="KW-0472">Membrane</keyword>
<evidence type="ECO:0000256" key="6">
    <source>
        <dbReference type="SAM" id="Phobius"/>
    </source>
</evidence>
<feature type="transmembrane region" description="Helical" evidence="6">
    <location>
        <begin position="266"/>
        <end position="286"/>
    </location>
</feature>
<evidence type="ECO:0000256" key="1">
    <source>
        <dbReference type="ARBA" id="ARBA00004651"/>
    </source>
</evidence>
<gene>
    <name evidence="8" type="ORF">MAE02_05980</name>
</gene>
<keyword evidence="9" id="KW-1185">Reference proteome</keyword>
<dbReference type="SUPFAM" id="SSF103473">
    <property type="entry name" value="MFS general substrate transporter"/>
    <property type="match status" value="1"/>
</dbReference>
<dbReference type="PROSITE" id="PS50850">
    <property type="entry name" value="MFS"/>
    <property type="match status" value="1"/>
</dbReference>
<dbReference type="PANTHER" id="PTHR43124:SF10">
    <property type="entry name" value="PURINE EFFLUX PUMP PBUE"/>
    <property type="match status" value="1"/>
</dbReference>
<dbReference type="AlphaFoldDB" id="A0A512BLR1"/>
<evidence type="ECO:0000256" key="2">
    <source>
        <dbReference type="ARBA" id="ARBA00022475"/>
    </source>
</evidence>
<dbReference type="GO" id="GO:0022857">
    <property type="term" value="F:transmembrane transporter activity"/>
    <property type="evidence" value="ECO:0007669"/>
    <property type="project" value="InterPro"/>
</dbReference>
<name>A0A512BLR1_9HYPH</name>
<sequence>MISPLIWLALGTFTVGTEGYVIAGLLPDIAAEAGISVAQGGTLVTAFSLSYAFGAPILATLFGDVDRRRILAGTMVLFAASNLAAALTSSFLALLLARVIMALSAGLYAATAQATAIALAPPERRARAIAVVVGGTSLAVALGAPIGALLATVTGWRGTFVAIAAVSVVTAGAVLFKIPAHLRGTRIPLRERAMTIAKPGMLPILATTLLIMTGGFSVFTYLAPLAVEGTGLPAVVIPGLLLASGFGAALGNFIGGQVADRYGARATVIFAVLGLGAILATISLAAKLLSPTVAGLALIGLTVLWGIMGWMTVPAQVSRLVALHPASAPVSLSLNASALYLGVALGSVLGGAVISVGTPADLGWVGAIPVLLALLIVLATCRLPALGRIQGLSQGSVS</sequence>
<accession>A0A512BLR1</accession>
<dbReference type="InterPro" id="IPR050189">
    <property type="entry name" value="MFS_Efflux_Transporters"/>
</dbReference>
<evidence type="ECO:0000313" key="8">
    <source>
        <dbReference type="EMBL" id="GEO12902.1"/>
    </source>
</evidence>
<evidence type="ECO:0000256" key="3">
    <source>
        <dbReference type="ARBA" id="ARBA00022692"/>
    </source>
</evidence>
<comment type="subcellular location">
    <subcellularLocation>
        <location evidence="1">Cell membrane</location>
        <topology evidence="1">Multi-pass membrane protein</topology>
    </subcellularLocation>
</comment>
<feature type="transmembrane region" description="Helical" evidence="6">
    <location>
        <begin position="128"/>
        <end position="153"/>
    </location>
</feature>
<reference evidence="8 9" key="1">
    <citation type="submission" date="2019-07" db="EMBL/GenBank/DDBJ databases">
        <title>Whole genome shotgun sequence of Microvirga aerophila NBRC 106136.</title>
        <authorList>
            <person name="Hosoyama A."/>
            <person name="Uohara A."/>
            <person name="Ohji S."/>
            <person name="Ichikawa N."/>
        </authorList>
    </citation>
    <scope>NUCLEOTIDE SEQUENCE [LARGE SCALE GENOMIC DNA]</scope>
    <source>
        <strain evidence="8 9">NBRC 106136</strain>
    </source>
</reference>
<feature type="transmembrane region" description="Helical" evidence="6">
    <location>
        <begin position="362"/>
        <end position="381"/>
    </location>
</feature>
<feature type="transmembrane region" description="Helical" evidence="6">
    <location>
        <begin position="70"/>
        <end position="93"/>
    </location>
</feature>
<proteinExistence type="predicted"/>
<protein>
    <submittedName>
        <fullName evidence="8">MFS transporter</fullName>
    </submittedName>
</protein>
<organism evidence="8 9">
    <name type="scientific">Microvirga aerophila</name>
    <dbReference type="NCBI Taxonomy" id="670291"/>
    <lineage>
        <taxon>Bacteria</taxon>
        <taxon>Pseudomonadati</taxon>
        <taxon>Pseudomonadota</taxon>
        <taxon>Alphaproteobacteria</taxon>
        <taxon>Hyphomicrobiales</taxon>
        <taxon>Methylobacteriaceae</taxon>
        <taxon>Microvirga</taxon>
    </lineage>
</organism>
<feature type="transmembrane region" description="Helical" evidence="6">
    <location>
        <begin position="235"/>
        <end position="254"/>
    </location>
</feature>
<comment type="caution">
    <text evidence="8">The sequence shown here is derived from an EMBL/GenBank/DDBJ whole genome shotgun (WGS) entry which is preliminary data.</text>
</comment>
<evidence type="ECO:0000256" key="4">
    <source>
        <dbReference type="ARBA" id="ARBA00022989"/>
    </source>
</evidence>
<dbReference type="InterPro" id="IPR011701">
    <property type="entry name" value="MFS"/>
</dbReference>
<feature type="transmembrane region" description="Helical" evidence="6">
    <location>
        <begin position="334"/>
        <end position="356"/>
    </location>
</feature>
<keyword evidence="3 6" id="KW-0812">Transmembrane</keyword>
<dbReference type="GO" id="GO:0005886">
    <property type="term" value="C:plasma membrane"/>
    <property type="evidence" value="ECO:0007669"/>
    <property type="project" value="UniProtKB-SubCell"/>
</dbReference>
<keyword evidence="2" id="KW-1003">Cell membrane</keyword>